<evidence type="ECO:0000259" key="10">
    <source>
        <dbReference type="Pfam" id="PF02769"/>
    </source>
</evidence>
<comment type="similarity">
    <text evidence="8">Belongs to the FGAMS family.</text>
</comment>
<feature type="binding site" evidence="8">
    <location>
        <begin position="99"/>
        <end position="102"/>
    </location>
    <ligand>
        <name>substrate</name>
    </ligand>
</feature>
<dbReference type="CDD" id="cd02203">
    <property type="entry name" value="PurL_repeat1"/>
    <property type="match status" value="1"/>
</dbReference>
<dbReference type="Proteomes" id="UP000741863">
    <property type="component" value="Unassembled WGS sequence"/>
</dbReference>
<dbReference type="Gene3D" id="3.90.650.10">
    <property type="entry name" value="PurM-like C-terminal domain"/>
    <property type="match status" value="2"/>
</dbReference>
<keyword evidence="5 8" id="KW-0658">Purine biosynthesis</keyword>
<keyword evidence="2 8" id="KW-0436">Ligase</keyword>
<feature type="binding site" evidence="8">
    <location>
        <position position="245"/>
    </location>
    <ligand>
        <name>substrate</name>
    </ligand>
</feature>
<feature type="binding site" evidence="8">
    <location>
        <position position="273"/>
    </location>
    <ligand>
        <name>Mg(2+)</name>
        <dbReference type="ChEBI" id="CHEBI:18420"/>
        <label>2</label>
    </ligand>
</feature>
<gene>
    <name evidence="8" type="primary">purL</name>
    <name evidence="12" type="ORF">JOD17_001245</name>
</gene>
<evidence type="ECO:0000313" key="12">
    <source>
        <dbReference type="EMBL" id="MBM7632152.1"/>
    </source>
</evidence>
<keyword evidence="13" id="KW-1185">Reference proteome</keyword>
<comment type="function">
    <text evidence="8">Part of the phosphoribosylformylglycinamidine synthase complex involved in the purines biosynthetic pathway. Catalyzes the ATP-dependent conversion of formylglycinamide ribonucleotide (FGAR) and glutamine to yield formylglycinamidine ribonucleotide (FGAM) and glutamate. The FGAM synthase complex is composed of three subunits. PurQ produces an ammonia molecule by converting glutamine to glutamate. PurL transfers the ammonia molecule to FGAR to form FGAM in an ATP-dependent manner. PurS interacts with PurQ and PurL and is thought to assist in the transfer of the ammonia molecule from PurQ to PurL.</text>
</comment>
<feature type="binding site" evidence="8">
    <location>
        <position position="57"/>
    </location>
    <ligand>
        <name>ATP</name>
        <dbReference type="ChEBI" id="CHEBI:30616"/>
    </ligand>
</feature>
<comment type="catalytic activity">
    <reaction evidence="8">
        <text>N(2)-formyl-N(1)-(5-phospho-beta-D-ribosyl)glycinamide + L-glutamine + ATP + H2O = 2-formamido-N(1)-(5-O-phospho-beta-D-ribosyl)acetamidine + L-glutamate + ADP + phosphate + H(+)</text>
        <dbReference type="Rhea" id="RHEA:17129"/>
        <dbReference type="ChEBI" id="CHEBI:15377"/>
        <dbReference type="ChEBI" id="CHEBI:15378"/>
        <dbReference type="ChEBI" id="CHEBI:29985"/>
        <dbReference type="ChEBI" id="CHEBI:30616"/>
        <dbReference type="ChEBI" id="CHEBI:43474"/>
        <dbReference type="ChEBI" id="CHEBI:58359"/>
        <dbReference type="ChEBI" id="CHEBI:147286"/>
        <dbReference type="ChEBI" id="CHEBI:147287"/>
        <dbReference type="ChEBI" id="CHEBI:456216"/>
        <dbReference type="EC" id="6.3.5.3"/>
    </reaction>
</comment>
<comment type="caution">
    <text evidence="12">The sequence shown here is derived from an EMBL/GenBank/DDBJ whole genome shotgun (WGS) entry which is preliminary data.</text>
</comment>
<keyword evidence="7 8" id="KW-0460">Magnesium</keyword>
<evidence type="ECO:0000259" key="11">
    <source>
        <dbReference type="Pfam" id="PF18072"/>
    </source>
</evidence>
<reference evidence="12 13" key="1">
    <citation type="submission" date="2021-01" db="EMBL/GenBank/DDBJ databases">
        <title>Genomic Encyclopedia of Type Strains, Phase IV (KMG-IV): sequencing the most valuable type-strain genomes for metagenomic binning, comparative biology and taxonomic classification.</title>
        <authorList>
            <person name="Goeker M."/>
        </authorList>
    </citation>
    <scope>NUCLEOTIDE SEQUENCE [LARGE SCALE GENOMIC DNA]</scope>
    <source>
        <strain evidence="12 13">DSM 25540</strain>
    </source>
</reference>
<keyword evidence="4 8" id="KW-0547">Nucleotide-binding</keyword>
<dbReference type="HAMAP" id="MF_00420">
    <property type="entry name" value="PurL_2"/>
    <property type="match status" value="1"/>
</dbReference>
<feature type="binding site" evidence="8">
    <location>
        <begin position="317"/>
        <end position="319"/>
    </location>
    <ligand>
        <name>substrate</name>
    </ligand>
</feature>
<feature type="domain" description="PurM-like N-terminal" evidence="9">
    <location>
        <begin position="443"/>
        <end position="562"/>
    </location>
</feature>
<dbReference type="Pfam" id="PF18072">
    <property type="entry name" value="FGAR-AT_linker"/>
    <property type="match status" value="1"/>
</dbReference>
<feature type="binding site" evidence="8">
    <location>
        <position position="122"/>
    </location>
    <ligand>
        <name>Mg(2+)</name>
        <dbReference type="ChEBI" id="CHEBI:18420"/>
        <label>2</label>
    </ligand>
</feature>
<dbReference type="EMBL" id="JAFBEC010000003">
    <property type="protein sequence ID" value="MBM7632152.1"/>
    <property type="molecule type" value="Genomic_DNA"/>
</dbReference>
<dbReference type="RefSeq" id="WP_204696261.1">
    <property type="nucleotide sequence ID" value="NZ_JAFBEC010000003.1"/>
</dbReference>
<dbReference type="NCBIfam" id="NF002290">
    <property type="entry name" value="PRK01213.1"/>
    <property type="match status" value="1"/>
</dbReference>
<evidence type="ECO:0000256" key="5">
    <source>
        <dbReference type="ARBA" id="ARBA00022755"/>
    </source>
</evidence>
<feature type="binding site" evidence="8">
    <location>
        <position position="500"/>
    </location>
    <ligand>
        <name>ATP</name>
        <dbReference type="ChEBI" id="CHEBI:30616"/>
    </ligand>
</feature>
<dbReference type="EC" id="6.3.5.3" evidence="8"/>
<evidence type="ECO:0000259" key="9">
    <source>
        <dbReference type="Pfam" id="PF00586"/>
    </source>
</evidence>
<evidence type="ECO:0000256" key="3">
    <source>
        <dbReference type="ARBA" id="ARBA00022723"/>
    </source>
</evidence>
<dbReference type="Pfam" id="PF00586">
    <property type="entry name" value="AIRS"/>
    <property type="match status" value="2"/>
</dbReference>
<comment type="subcellular location">
    <subcellularLocation>
        <location evidence="8">Cytoplasm</location>
    </subcellularLocation>
</comment>
<dbReference type="SUPFAM" id="SSF55326">
    <property type="entry name" value="PurM N-terminal domain-like"/>
    <property type="match status" value="2"/>
</dbReference>
<comment type="pathway">
    <text evidence="8">Purine metabolism; IMP biosynthesis via de novo pathway; 5-amino-1-(5-phospho-D-ribosyl)imidazole from N(2)-formyl-N(1)-(5-phospho-D-ribosyl)glycinamide: step 1/2.</text>
</comment>
<dbReference type="InterPro" id="IPR036676">
    <property type="entry name" value="PurM-like_C_sf"/>
</dbReference>
<evidence type="ECO:0000256" key="8">
    <source>
        <dbReference type="HAMAP-Rule" id="MF_00420"/>
    </source>
</evidence>
<feature type="active site" evidence="8">
    <location>
        <position position="54"/>
    </location>
</feature>
<evidence type="ECO:0000256" key="4">
    <source>
        <dbReference type="ARBA" id="ARBA00022741"/>
    </source>
</evidence>
<feature type="active site" description="Proton acceptor" evidence="8">
    <location>
        <position position="100"/>
    </location>
</feature>
<dbReference type="PANTHER" id="PTHR43555">
    <property type="entry name" value="PHOSPHORIBOSYLFORMYLGLYCINAMIDINE SYNTHASE SUBUNIT PURL"/>
    <property type="match status" value="1"/>
</dbReference>
<comment type="caution">
    <text evidence="8">Lacks conserved residue(s) required for the propagation of feature annotation.</text>
</comment>
<evidence type="ECO:0000256" key="7">
    <source>
        <dbReference type="ARBA" id="ARBA00022842"/>
    </source>
</evidence>
<feature type="binding site" evidence="8">
    <location>
        <position position="538"/>
    </location>
    <ligand>
        <name>Mg(2+)</name>
        <dbReference type="ChEBI" id="CHEBI:18420"/>
        <label>1</label>
    </ligand>
</feature>
<protein>
    <recommendedName>
        <fullName evidence="8">Phosphoribosylformylglycinamidine synthase subunit PurL</fullName>
        <shortName evidence="8">FGAM synthase</shortName>
        <ecNumber evidence="8">6.3.5.3</ecNumber>
    </recommendedName>
    <alternativeName>
        <fullName evidence="8">Formylglycinamide ribonucleotide amidotransferase subunit II</fullName>
        <shortName evidence="8">FGAR amidotransferase II</shortName>
        <shortName evidence="8">FGAR-AT II</shortName>
    </alternativeName>
    <alternativeName>
        <fullName evidence="8">Glutamine amidotransferase PurL</fullName>
    </alternativeName>
    <alternativeName>
        <fullName evidence="8">Phosphoribosylformylglycinamidine synthase subunit II</fullName>
    </alternativeName>
</protein>
<sequence length="741" mass="80339">MLLQTEPSSATIKEEKIYQEMGVKDHEYERIVELIGREPNYTEIGMFSVLWSEHCSYKHSKPLLRQFPVDGPHVLQGPGEGAGVVDIGDEQAVVFKVESHNHPSAVEPYQGAATGVGGILRDVFSMGARPIALLNSLRFGPLDTPRVRYLFEEVVAGIAGYGNCVGVPTVGGEVQFDRSYDGNPLVNAMCVGLIDHKNLQKGVAAGVGNTVMYVGASTGRDGIHGATFASEELNEESQAKRPSVQVGDPFTEKRVLEACLELVQLESLVGIQDMGAAGLTSSSAEMASKAGSGINMNLNHVPQREKNMTPYEMMLSESQERMLLVVKKGHESEIEAICEKWDLDYASIGEVTDDRNLTLYFDGEVVADVPVTALTDDAPVYEVTSTEPQSFKENQAKQWQPETITDYNETLRELLRRPTIASKEWVYDQYDHMVQTNTVVVPGSDAAVLRIRGTKKALAMTMDGNSRYIKLDPENGGKLAVAEAARNIVCSGAKPLALTDCLNYGSPEQPNIYWQMKESTKGMSEACRTLSTPVISGNVSLYNETSGEAIYPTPIIGMVGLVEDTDHITTQQAKAAGDVVYVLGEGSEHFGGSELQLMQDDDLSGIVPKIDLALEGKRQEQVLTAIQAGVVQSAHDLAEGGLAVALAEKVMGTELGLKVTLSKDVETLFSEAPSRYVFTVKATDAKQFEALIPEAVAVGTVTADQHVTIEDENGQPFVNESTEELTRIWKGAIPCLLKSKA</sequence>
<feature type="binding site" evidence="8">
    <location>
        <position position="98"/>
    </location>
    <ligand>
        <name>Mg(2+)</name>
        <dbReference type="ChEBI" id="CHEBI:18420"/>
        <label>1</label>
    </ligand>
</feature>
<feature type="domain" description="PurM-like C-terminal" evidence="10">
    <location>
        <begin position="576"/>
        <end position="710"/>
    </location>
</feature>
<feature type="binding site" evidence="8">
    <location>
        <position position="96"/>
    </location>
    <ligand>
        <name>ATP</name>
        <dbReference type="ChEBI" id="CHEBI:30616"/>
    </ligand>
</feature>
<feature type="domain" description="Phosphoribosylformylglycinamidine synthase linker" evidence="11">
    <location>
        <begin position="12"/>
        <end position="58"/>
    </location>
</feature>
<dbReference type="Gene3D" id="3.30.1330.10">
    <property type="entry name" value="PurM-like, N-terminal domain"/>
    <property type="match status" value="2"/>
</dbReference>
<feature type="domain" description="PurM-like C-terminal" evidence="10">
    <location>
        <begin position="207"/>
        <end position="360"/>
    </location>
</feature>
<evidence type="ECO:0000256" key="1">
    <source>
        <dbReference type="ARBA" id="ARBA00022490"/>
    </source>
</evidence>
<dbReference type="Pfam" id="PF02769">
    <property type="entry name" value="AIRS_C"/>
    <property type="match status" value="2"/>
</dbReference>
<keyword evidence="1 8" id="KW-0963">Cytoplasm</keyword>
<dbReference type="InterPro" id="IPR010074">
    <property type="entry name" value="PRibForGlyAmidine_synth_PurL"/>
</dbReference>
<organism evidence="12 13">
    <name type="scientific">Geomicrobium sediminis</name>
    <dbReference type="NCBI Taxonomy" id="1347788"/>
    <lineage>
        <taxon>Bacteria</taxon>
        <taxon>Bacillati</taxon>
        <taxon>Bacillota</taxon>
        <taxon>Bacilli</taxon>
        <taxon>Bacillales</taxon>
        <taxon>Geomicrobium</taxon>
    </lineage>
</organism>
<evidence type="ECO:0000256" key="2">
    <source>
        <dbReference type="ARBA" id="ARBA00022598"/>
    </source>
</evidence>
<accession>A0ABS2P9R3</accession>
<evidence type="ECO:0000256" key="6">
    <source>
        <dbReference type="ARBA" id="ARBA00022840"/>
    </source>
</evidence>
<dbReference type="InterPro" id="IPR016188">
    <property type="entry name" value="PurM-like_N"/>
</dbReference>
<feature type="binding site" evidence="8">
    <location>
        <position position="540"/>
    </location>
    <ligand>
        <name>substrate</name>
    </ligand>
</feature>
<dbReference type="InterPro" id="IPR036921">
    <property type="entry name" value="PurM-like_N_sf"/>
</dbReference>
<dbReference type="CDD" id="cd02204">
    <property type="entry name" value="PurL_repeat2"/>
    <property type="match status" value="1"/>
</dbReference>
<dbReference type="GO" id="GO:0004642">
    <property type="term" value="F:phosphoribosylformylglycinamidine synthase activity"/>
    <property type="evidence" value="ECO:0007669"/>
    <property type="project" value="UniProtKB-EC"/>
</dbReference>
<name>A0ABS2P9R3_9BACL</name>
<keyword evidence="6 8" id="KW-0067">ATP-binding</keyword>
<dbReference type="SUPFAM" id="SSF56042">
    <property type="entry name" value="PurM C-terminal domain-like"/>
    <property type="match status" value="2"/>
</dbReference>
<keyword evidence="3 8" id="KW-0479">Metal-binding</keyword>
<dbReference type="PIRSF" id="PIRSF001587">
    <property type="entry name" value="FGAM_synthase_II"/>
    <property type="match status" value="1"/>
</dbReference>
<dbReference type="PANTHER" id="PTHR43555:SF1">
    <property type="entry name" value="PHOSPHORIBOSYLFORMYLGLYCINAMIDINE SYNTHASE SUBUNIT PURL"/>
    <property type="match status" value="1"/>
</dbReference>
<feature type="binding site" evidence="8">
    <location>
        <position position="537"/>
    </location>
    <ligand>
        <name>ATP</name>
        <dbReference type="ChEBI" id="CHEBI:30616"/>
    </ligand>
</feature>
<feature type="binding site" evidence="8">
    <location>
        <position position="121"/>
    </location>
    <ligand>
        <name>substrate</name>
    </ligand>
</feature>
<evidence type="ECO:0000313" key="13">
    <source>
        <dbReference type="Proteomes" id="UP000741863"/>
    </source>
</evidence>
<dbReference type="InterPro" id="IPR010918">
    <property type="entry name" value="PurM-like_C_dom"/>
</dbReference>
<dbReference type="NCBIfam" id="TIGR01736">
    <property type="entry name" value="FGAM_synth_II"/>
    <property type="match status" value="1"/>
</dbReference>
<comment type="subunit">
    <text evidence="8">Monomer. Part of the FGAM synthase complex composed of 1 PurL, 1 PurQ and 2 PurS subunits.</text>
</comment>
<proteinExistence type="inferred from homology"/>
<feature type="domain" description="PurM-like N-terminal" evidence="9">
    <location>
        <begin position="79"/>
        <end position="194"/>
    </location>
</feature>
<dbReference type="InterPro" id="IPR041609">
    <property type="entry name" value="PurL_linker"/>
</dbReference>